<protein>
    <recommendedName>
        <fullName evidence="4">Terpenoid cyclases/protein prenyltransferase alpha-alpha toroid</fullName>
    </recommendedName>
</protein>
<evidence type="ECO:0000313" key="3">
    <source>
        <dbReference type="Proteomes" id="UP000325780"/>
    </source>
</evidence>
<dbReference type="GO" id="GO:0005811">
    <property type="term" value="C:lipid droplet"/>
    <property type="evidence" value="ECO:0007669"/>
    <property type="project" value="InterPro"/>
</dbReference>
<evidence type="ECO:0000256" key="1">
    <source>
        <dbReference type="ARBA" id="ARBA00009755"/>
    </source>
</evidence>
<dbReference type="GO" id="GO:0006695">
    <property type="term" value="P:cholesterol biosynthetic process"/>
    <property type="evidence" value="ECO:0007669"/>
    <property type="project" value="TreeGrafter"/>
</dbReference>
<dbReference type="Gene3D" id="6.20.120.20">
    <property type="match status" value="1"/>
</dbReference>
<keyword evidence="3" id="KW-1185">Reference proteome</keyword>
<dbReference type="SUPFAM" id="SSF81853">
    <property type="entry name" value="Family 10 polysaccharide lyase"/>
    <property type="match status" value="1"/>
</dbReference>
<dbReference type="PANTHER" id="PTHR11764">
    <property type="entry name" value="TERPENE CYCLASE/MUTASE FAMILY MEMBER"/>
    <property type="match status" value="1"/>
</dbReference>
<dbReference type="AlphaFoldDB" id="A0A5N6U892"/>
<sequence>MSTTDPTRWRLIVDEGDHQRQYLSEVDSARRPPTTAEKHFLGLPTVKLPSLQIPHNFQQSVRNGFRFYQNLQLNNGHWGCGYGGPGLLLAGIVIAIYITETEISPEWKAEIIRFLSNTVNEDGGWGSHSAGASTVFATTLLCYIANPRAPTEPFAHQQGACPLTRPR</sequence>
<dbReference type="GO" id="GO:0016104">
    <property type="term" value="P:triterpenoid biosynthetic process"/>
    <property type="evidence" value="ECO:0007669"/>
    <property type="project" value="InterPro"/>
</dbReference>
<evidence type="ECO:0008006" key="4">
    <source>
        <dbReference type="Google" id="ProtNLM"/>
    </source>
</evidence>
<dbReference type="InterPro" id="IPR018333">
    <property type="entry name" value="Squalene_cyclase"/>
</dbReference>
<proteinExistence type="inferred from homology"/>
<comment type="similarity">
    <text evidence="1">Belongs to the terpene cyclase/mutase family.</text>
</comment>
<gene>
    <name evidence="2" type="ORF">BDV25DRAFT_135443</name>
</gene>
<organism evidence="2 3">
    <name type="scientific">Aspergillus avenaceus</name>
    <dbReference type="NCBI Taxonomy" id="36643"/>
    <lineage>
        <taxon>Eukaryota</taxon>
        <taxon>Fungi</taxon>
        <taxon>Dikarya</taxon>
        <taxon>Ascomycota</taxon>
        <taxon>Pezizomycotina</taxon>
        <taxon>Eurotiomycetes</taxon>
        <taxon>Eurotiomycetidae</taxon>
        <taxon>Eurotiales</taxon>
        <taxon>Aspergillaceae</taxon>
        <taxon>Aspergillus</taxon>
        <taxon>Aspergillus subgen. Circumdati</taxon>
    </lineage>
</organism>
<dbReference type="OrthoDB" id="21502at2759"/>
<dbReference type="PANTHER" id="PTHR11764:SF20">
    <property type="entry name" value="LANOSTEROL SYNTHASE"/>
    <property type="match status" value="1"/>
</dbReference>
<name>A0A5N6U892_ASPAV</name>
<dbReference type="Proteomes" id="UP000325780">
    <property type="component" value="Unassembled WGS sequence"/>
</dbReference>
<reference evidence="2 3" key="1">
    <citation type="submission" date="2019-04" db="EMBL/GenBank/DDBJ databases">
        <title>Friends and foes A comparative genomics study of 23 Aspergillus species from section Flavi.</title>
        <authorList>
            <consortium name="DOE Joint Genome Institute"/>
            <person name="Kjaerbolling I."/>
            <person name="Vesth T."/>
            <person name="Frisvad J.C."/>
            <person name="Nybo J.L."/>
            <person name="Theobald S."/>
            <person name="Kildgaard S."/>
            <person name="Isbrandt T."/>
            <person name="Kuo A."/>
            <person name="Sato A."/>
            <person name="Lyhne E.K."/>
            <person name="Kogle M.E."/>
            <person name="Wiebenga A."/>
            <person name="Kun R.S."/>
            <person name="Lubbers R.J."/>
            <person name="Makela M.R."/>
            <person name="Barry K."/>
            <person name="Chovatia M."/>
            <person name="Clum A."/>
            <person name="Daum C."/>
            <person name="Haridas S."/>
            <person name="He G."/>
            <person name="LaButti K."/>
            <person name="Lipzen A."/>
            <person name="Mondo S."/>
            <person name="Riley R."/>
            <person name="Salamov A."/>
            <person name="Simmons B.A."/>
            <person name="Magnuson J.K."/>
            <person name="Henrissat B."/>
            <person name="Mortensen U.H."/>
            <person name="Larsen T.O."/>
            <person name="Devries R.P."/>
            <person name="Grigoriev I.V."/>
            <person name="Machida M."/>
            <person name="Baker S.E."/>
            <person name="Andersen M.R."/>
        </authorList>
    </citation>
    <scope>NUCLEOTIDE SEQUENCE [LARGE SCALE GENOMIC DNA]</scope>
    <source>
        <strain evidence="2 3">IBT 18842</strain>
    </source>
</reference>
<dbReference type="EMBL" id="ML742026">
    <property type="protein sequence ID" value="KAE8154800.1"/>
    <property type="molecule type" value="Genomic_DNA"/>
</dbReference>
<dbReference type="Gene3D" id="1.50.10.20">
    <property type="match status" value="1"/>
</dbReference>
<accession>A0A5N6U892</accession>
<evidence type="ECO:0000313" key="2">
    <source>
        <dbReference type="EMBL" id="KAE8154800.1"/>
    </source>
</evidence>
<dbReference type="GO" id="GO:0000250">
    <property type="term" value="F:lanosterol synthase activity"/>
    <property type="evidence" value="ECO:0007669"/>
    <property type="project" value="TreeGrafter"/>
</dbReference>